<name>A0A9X3L0T6_ALCXX</name>
<dbReference type="InterPro" id="IPR012373">
    <property type="entry name" value="Ferrdict_sens_TM"/>
</dbReference>
<feature type="transmembrane region" description="Helical" evidence="1">
    <location>
        <begin position="103"/>
        <end position="125"/>
    </location>
</feature>
<keyword evidence="1" id="KW-0812">Transmembrane</keyword>
<organism evidence="4 5">
    <name type="scientific">Alcaligenes xylosoxydans xylosoxydans</name>
    <name type="common">Achromobacter xylosoxidans</name>
    <dbReference type="NCBI Taxonomy" id="85698"/>
    <lineage>
        <taxon>Bacteria</taxon>
        <taxon>Pseudomonadati</taxon>
        <taxon>Pseudomonadota</taxon>
        <taxon>Betaproteobacteria</taxon>
        <taxon>Burkholderiales</taxon>
        <taxon>Alcaligenaceae</taxon>
        <taxon>Achromobacter</taxon>
    </lineage>
</organism>
<evidence type="ECO:0000259" key="3">
    <source>
        <dbReference type="Pfam" id="PF16220"/>
    </source>
</evidence>
<proteinExistence type="predicted"/>
<dbReference type="Proteomes" id="UP001141992">
    <property type="component" value="Unassembled WGS sequence"/>
</dbReference>
<feature type="domain" description="FecR protein" evidence="2">
    <location>
        <begin position="138"/>
        <end position="221"/>
    </location>
</feature>
<evidence type="ECO:0000256" key="1">
    <source>
        <dbReference type="SAM" id="Phobius"/>
    </source>
</evidence>
<comment type="caution">
    <text evidence="4">The sequence shown here is derived from an EMBL/GenBank/DDBJ whole genome shotgun (WGS) entry which is preliminary data.</text>
</comment>
<accession>A0A9X3L0T6</accession>
<sequence>MTPSRSLSAVEEAASAWFMRRRERASDASAEQAFQAWLAQSPLHRQEYDKLAQVWDDLAALPRPASAPDRASTGAAHIAPADAAQPIGVATRRPAAARQPRPAFLRWGGALAALVLLAGAAYQYLPVNYESVANAFTQTRSLDLADGTRIHANVGTRVSVRYTLAERRIDIESGEVYIDAAPDRRPLLVSAGGARLRDIGTEFNVLLLPDLLQVGVRSGQVMLEADGAASAGPQTLRAGDSVLLARADARLVARTQVPPGEVGAWQDGVAVVHDATLQQLAGYLALYRNAPLHFADDRARRLRLSGTLDLRHPEAFLDALPGLLPVTLTRRPDGTAVIASR</sequence>
<dbReference type="PANTHER" id="PTHR30273">
    <property type="entry name" value="PERIPLASMIC SIGNAL SENSOR AND SIGMA FACTOR ACTIVATOR FECR-RELATED"/>
    <property type="match status" value="1"/>
</dbReference>
<keyword evidence="1" id="KW-0472">Membrane</keyword>
<dbReference type="InterPro" id="IPR032623">
    <property type="entry name" value="FecR_N"/>
</dbReference>
<dbReference type="AlphaFoldDB" id="A0A9X3L0T6"/>
<dbReference type="RefSeq" id="WP_269864165.1">
    <property type="nucleotide sequence ID" value="NZ_AP028040.1"/>
</dbReference>
<feature type="domain" description="FecR N-terminal" evidence="3">
    <location>
        <begin position="12"/>
        <end position="53"/>
    </location>
</feature>
<dbReference type="Pfam" id="PF04773">
    <property type="entry name" value="FecR"/>
    <property type="match status" value="1"/>
</dbReference>
<dbReference type="Gene3D" id="2.60.120.1440">
    <property type="match status" value="1"/>
</dbReference>
<reference evidence="4" key="1">
    <citation type="submission" date="2022-12" db="EMBL/GenBank/DDBJ databases">
        <authorList>
            <person name="Voronina O.L."/>
            <person name="Kunda M.S."/>
            <person name="Ryzhova N."/>
            <person name="Aksenova E.I."/>
        </authorList>
    </citation>
    <scope>NUCLEOTIDE SEQUENCE</scope>
    <source>
        <strain evidence="4">SCCH136:Ach223948</strain>
    </source>
</reference>
<dbReference type="Pfam" id="PF16220">
    <property type="entry name" value="DUF4880"/>
    <property type="match status" value="1"/>
</dbReference>
<gene>
    <name evidence="4" type="ORF">O9570_19235</name>
</gene>
<dbReference type="EMBL" id="JAPZVI010000016">
    <property type="protein sequence ID" value="MCZ8403596.1"/>
    <property type="molecule type" value="Genomic_DNA"/>
</dbReference>
<evidence type="ECO:0000313" key="4">
    <source>
        <dbReference type="EMBL" id="MCZ8403596.1"/>
    </source>
</evidence>
<dbReference type="PIRSF" id="PIRSF018266">
    <property type="entry name" value="FecR"/>
    <property type="match status" value="1"/>
</dbReference>
<dbReference type="PANTHER" id="PTHR30273:SF2">
    <property type="entry name" value="PROTEIN FECR"/>
    <property type="match status" value="1"/>
</dbReference>
<evidence type="ECO:0000259" key="2">
    <source>
        <dbReference type="Pfam" id="PF04773"/>
    </source>
</evidence>
<keyword evidence="1" id="KW-1133">Transmembrane helix</keyword>
<protein>
    <submittedName>
        <fullName evidence="4">FecR domain-containing protein</fullName>
    </submittedName>
</protein>
<dbReference type="GO" id="GO:0016989">
    <property type="term" value="F:sigma factor antagonist activity"/>
    <property type="evidence" value="ECO:0007669"/>
    <property type="project" value="TreeGrafter"/>
</dbReference>
<evidence type="ECO:0000313" key="5">
    <source>
        <dbReference type="Proteomes" id="UP001141992"/>
    </source>
</evidence>
<dbReference type="InterPro" id="IPR006860">
    <property type="entry name" value="FecR"/>
</dbReference>